<evidence type="ECO:0000256" key="1">
    <source>
        <dbReference type="ARBA" id="ARBA00008769"/>
    </source>
</evidence>
<dbReference type="Pfam" id="PF04966">
    <property type="entry name" value="OprB"/>
    <property type="match status" value="1"/>
</dbReference>
<comment type="similarity">
    <text evidence="1 2">Belongs to the OprB family.</text>
</comment>
<dbReference type="Proteomes" id="UP000777784">
    <property type="component" value="Unassembled WGS sequence"/>
</dbReference>
<evidence type="ECO:0000256" key="2">
    <source>
        <dbReference type="RuleBase" id="RU363072"/>
    </source>
</evidence>
<dbReference type="EMBL" id="JAHJDP010000023">
    <property type="protein sequence ID" value="MBU2690091.1"/>
    <property type="molecule type" value="Genomic_DNA"/>
</dbReference>
<dbReference type="GO" id="GO:0008643">
    <property type="term" value="P:carbohydrate transport"/>
    <property type="evidence" value="ECO:0007669"/>
    <property type="project" value="InterPro"/>
</dbReference>
<proteinExistence type="inferred from homology"/>
<dbReference type="PANTHER" id="PTHR37944:SF1">
    <property type="entry name" value="PORIN B"/>
    <property type="match status" value="1"/>
</dbReference>
<dbReference type="InterPro" id="IPR007049">
    <property type="entry name" value="Carb-sel_porin_OprB"/>
</dbReference>
<organism evidence="3 4">
    <name type="scientific">Eiseniibacteriota bacterium</name>
    <dbReference type="NCBI Taxonomy" id="2212470"/>
    <lineage>
        <taxon>Bacteria</taxon>
        <taxon>Candidatus Eiseniibacteriota</taxon>
    </lineage>
</organism>
<dbReference type="AlphaFoldDB" id="A0A948RU89"/>
<dbReference type="GO" id="GO:0016020">
    <property type="term" value="C:membrane"/>
    <property type="evidence" value="ECO:0007669"/>
    <property type="project" value="InterPro"/>
</dbReference>
<evidence type="ECO:0000313" key="3">
    <source>
        <dbReference type="EMBL" id="MBU2690091.1"/>
    </source>
</evidence>
<gene>
    <name evidence="3" type="ORF">KJ970_04125</name>
</gene>
<name>A0A948RU89_UNCEI</name>
<dbReference type="Gene3D" id="2.40.160.180">
    <property type="entry name" value="Carbohydrate-selective porin OprB"/>
    <property type="match status" value="1"/>
</dbReference>
<evidence type="ECO:0000313" key="4">
    <source>
        <dbReference type="Proteomes" id="UP000777784"/>
    </source>
</evidence>
<dbReference type="GO" id="GO:0015288">
    <property type="term" value="F:porin activity"/>
    <property type="evidence" value="ECO:0007669"/>
    <property type="project" value="InterPro"/>
</dbReference>
<reference evidence="3" key="1">
    <citation type="submission" date="2021-05" db="EMBL/GenBank/DDBJ databases">
        <title>Energy efficiency and biological interactions define the core microbiome of deep oligotrophic groundwater.</title>
        <authorList>
            <person name="Mehrshad M."/>
            <person name="Lopez-Fernandez M."/>
            <person name="Bell E."/>
            <person name="Bernier-Latmani R."/>
            <person name="Bertilsson S."/>
            <person name="Dopson M."/>
        </authorList>
    </citation>
    <scope>NUCLEOTIDE SEQUENCE</scope>
    <source>
        <strain evidence="3">Modern_marine.mb.64</strain>
    </source>
</reference>
<sequence>MSKPGISVIGGLMILLSAGPAFGQAYWSEKIDIAVGATGVLQASSGMKDSLSPEGDVTDGSMSFDLELVLPVVQYGKFYSLFETGAGDGIDGDILTLTGFNDDADDDQNSRLTELWYEHIWFGARLRFRGGKVDLTTDFDANEVANCGTDQFLSSGFVNNPAVEFPDDNGFGEMLWVSLCDLWNIGVGVADADADWDNVFENVFSIVELDFKPKIVESQGNFRIYSWFNGKDHERLKDPAKTKEDNYGFGLSFDQEINEVMAQFVRYGWQRGSVSQVEHAWSAGLQCSGKLYGREADAFGLACGMAIIGHDWKDVDQMNGINSGDEHHVELYYRFKVSKQLNLSLDIQRVKNPNSDRENDDVWALGMRVQLFF</sequence>
<accession>A0A948RU89</accession>
<protein>
    <submittedName>
        <fullName evidence="3">Carbohydrate porin</fullName>
    </submittedName>
</protein>
<comment type="caution">
    <text evidence="3">The sequence shown here is derived from an EMBL/GenBank/DDBJ whole genome shotgun (WGS) entry which is preliminary data.</text>
</comment>
<dbReference type="PANTHER" id="PTHR37944">
    <property type="entry name" value="PORIN B"/>
    <property type="match status" value="1"/>
</dbReference>
<dbReference type="InterPro" id="IPR038673">
    <property type="entry name" value="OprB_sf"/>
</dbReference>
<dbReference type="InterPro" id="IPR052932">
    <property type="entry name" value="OprB_Porin"/>
</dbReference>